<protein>
    <submittedName>
        <fullName evidence="1">Uncharacterized protein</fullName>
    </submittedName>
</protein>
<name>A0ABT1ATQ0_9RALS</name>
<accession>A0ABT1ATQ0</accession>
<gene>
    <name evidence="1" type="ORF">NG900_25595</name>
</gene>
<evidence type="ECO:0000313" key="2">
    <source>
        <dbReference type="Proteomes" id="UP001162811"/>
    </source>
</evidence>
<evidence type="ECO:0000313" key="1">
    <source>
        <dbReference type="EMBL" id="MCO5401591.1"/>
    </source>
</evidence>
<keyword evidence="2" id="KW-1185">Reference proteome</keyword>
<reference evidence="1" key="2">
    <citation type="journal article" date="2023" name="Front. Microbiol.">
        <title>Ralstonia chuxiongensis sp. nov., Ralstonia mojiangensis sp. nov., and Ralstonia soli sp. nov., isolated from tobacco fields, are three novel species in the family Burkholderiaceae.</title>
        <authorList>
            <person name="Lu C.H."/>
            <person name="Zhang Y.Y."/>
            <person name="Jiang N."/>
            <person name="Chen W."/>
            <person name="Shao X."/>
            <person name="Zhao Z.M."/>
            <person name="Lu W.L."/>
            <person name="Hu X."/>
            <person name="Xi Y.X."/>
            <person name="Zou S.Y."/>
            <person name="Wei Q.J."/>
            <person name="Lin Z.L."/>
            <person name="Gong L."/>
            <person name="Gai X.T."/>
            <person name="Zhang L.Q."/>
            <person name="Li J.Y."/>
            <person name="Jin Y."/>
            <person name="Xia Z.Y."/>
        </authorList>
    </citation>
    <scope>NUCLEOTIDE SEQUENCE</scope>
    <source>
        <strain evidence="1">21MJYT02-11</strain>
    </source>
</reference>
<organism evidence="1 2">
    <name type="scientific">Ralstonia soli</name>
    <dbReference type="NCBI Taxonomy" id="2953896"/>
    <lineage>
        <taxon>Bacteria</taxon>
        <taxon>Pseudomonadati</taxon>
        <taxon>Pseudomonadota</taxon>
        <taxon>Betaproteobacteria</taxon>
        <taxon>Burkholderiales</taxon>
        <taxon>Burkholderiaceae</taxon>
        <taxon>Ralstonia</taxon>
    </lineage>
</organism>
<dbReference type="Proteomes" id="UP001162811">
    <property type="component" value="Unassembled WGS sequence"/>
</dbReference>
<sequence length="241" mass="27734">MKQRRQQPKRTSFASQPRRIQKAAYIGVKNRIRRAAPILGGKFFTRDYMHGKNGWLGAGFLGHKAPVFYNLSIQTTLHAYKEAVQEHAWALSYERAPDCEPSFLHGAVINPKTGLYEIPPREPVRYPELDGMTRREWVESQHQTIAERGDIEVFEAWTLQADYVYGIGLHATIDVPFLTVDVLNHFIDRFLAQEADYRAITPTNHRYDQVTHWGIEPNAMIDPWDWARAEAQAGESTKDVE</sequence>
<dbReference type="EMBL" id="JAMXHT010000013">
    <property type="protein sequence ID" value="MCO5401591.1"/>
    <property type="molecule type" value="Genomic_DNA"/>
</dbReference>
<dbReference type="RefSeq" id="WP_252685048.1">
    <property type="nucleotide sequence ID" value="NZ_JAMXHT010000013.1"/>
</dbReference>
<comment type="caution">
    <text evidence="1">The sequence shown here is derived from an EMBL/GenBank/DDBJ whole genome shotgun (WGS) entry which is preliminary data.</text>
</comment>
<reference evidence="1" key="1">
    <citation type="submission" date="2022-06" db="EMBL/GenBank/DDBJ databases">
        <authorList>
            <person name="Lu C.-H."/>
        </authorList>
    </citation>
    <scope>NUCLEOTIDE SEQUENCE</scope>
    <source>
        <strain evidence="1">21MJYT02-11</strain>
    </source>
</reference>
<proteinExistence type="predicted"/>